<dbReference type="Proteomes" id="UP000248897">
    <property type="component" value="Chromosome 1"/>
</dbReference>
<sequence length="37" mass="4083">MSQAFICDGVRTPMSRDALYPQRIDAGQGIAMIIERA</sequence>
<evidence type="ECO:0000313" key="2">
    <source>
        <dbReference type="Proteomes" id="UP000248897"/>
    </source>
</evidence>
<organism evidence="1 2">
    <name type="scientific">Serratia plymuthica</name>
    <dbReference type="NCBI Taxonomy" id="82996"/>
    <lineage>
        <taxon>Bacteria</taxon>
        <taxon>Pseudomonadati</taxon>
        <taxon>Pseudomonadota</taxon>
        <taxon>Gammaproteobacteria</taxon>
        <taxon>Enterobacterales</taxon>
        <taxon>Yersiniaceae</taxon>
        <taxon>Serratia</taxon>
    </lineage>
</organism>
<gene>
    <name evidence="1" type="ORF">NCTC12961_03788</name>
</gene>
<accession>A0A2X4V839</accession>
<reference evidence="1 2" key="1">
    <citation type="submission" date="2018-06" db="EMBL/GenBank/DDBJ databases">
        <authorList>
            <consortium name="Pathogen Informatics"/>
            <person name="Doyle S."/>
        </authorList>
    </citation>
    <scope>NUCLEOTIDE SEQUENCE [LARGE SCALE GENOMIC DNA]</scope>
    <source>
        <strain evidence="1 2">NCTC12961</strain>
    </source>
</reference>
<protein>
    <submittedName>
        <fullName evidence="1">Uncharacterized protein</fullName>
    </submittedName>
</protein>
<proteinExistence type="predicted"/>
<dbReference type="EMBL" id="LS483469">
    <property type="protein sequence ID" value="SQI42882.1"/>
    <property type="molecule type" value="Genomic_DNA"/>
</dbReference>
<evidence type="ECO:0000313" key="1">
    <source>
        <dbReference type="EMBL" id="SQI42882.1"/>
    </source>
</evidence>
<name>A0A2X4V839_SERPL</name>
<dbReference type="AlphaFoldDB" id="A0A2X4V839"/>